<organism evidence="3 4">
    <name type="scientific">Solimonas fluminis</name>
    <dbReference type="NCBI Taxonomy" id="2086571"/>
    <lineage>
        <taxon>Bacteria</taxon>
        <taxon>Pseudomonadati</taxon>
        <taxon>Pseudomonadota</taxon>
        <taxon>Gammaproteobacteria</taxon>
        <taxon>Nevskiales</taxon>
        <taxon>Nevskiaceae</taxon>
        <taxon>Solimonas</taxon>
    </lineage>
</organism>
<accession>A0A2S5TE44</accession>
<protein>
    <submittedName>
        <fullName evidence="3">Uncharacterized protein</fullName>
    </submittedName>
</protein>
<evidence type="ECO:0000313" key="4">
    <source>
        <dbReference type="Proteomes" id="UP000238220"/>
    </source>
</evidence>
<gene>
    <name evidence="3" type="ORF">C3942_13340</name>
</gene>
<dbReference type="Proteomes" id="UP000238220">
    <property type="component" value="Unassembled WGS sequence"/>
</dbReference>
<proteinExistence type="predicted"/>
<dbReference type="EMBL" id="PSNW01000007">
    <property type="protein sequence ID" value="PPE73255.1"/>
    <property type="molecule type" value="Genomic_DNA"/>
</dbReference>
<dbReference type="RefSeq" id="WP_104230851.1">
    <property type="nucleotide sequence ID" value="NZ_PSNW01000007.1"/>
</dbReference>
<name>A0A2S5TE44_9GAMM</name>
<comment type="caution">
    <text evidence="3">The sequence shown here is derived from an EMBL/GenBank/DDBJ whole genome shotgun (WGS) entry which is preliminary data.</text>
</comment>
<dbReference type="PROSITE" id="PS51257">
    <property type="entry name" value="PROKAR_LIPOPROTEIN"/>
    <property type="match status" value="1"/>
</dbReference>
<dbReference type="AlphaFoldDB" id="A0A2S5TE44"/>
<feature type="signal peptide" evidence="2">
    <location>
        <begin position="1"/>
        <end position="22"/>
    </location>
</feature>
<sequence>MSRTLVLVLAAALLAGCASRNACVGDTEYQQAVSMPPPATVDGLKIPESASALRIPPVPAGAQPVPEGTCLQTPPAMPEVALDKPGKEVEVAPPSKAEERKKMTKERLQKDGLGSKLPSH</sequence>
<feature type="region of interest" description="Disordered" evidence="1">
    <location>
        <begin position="55"/>
        <end position="120"/>
    </location>
</feature>
<feature type="chain" id="PRO_5015678359" evidence="2">
    <location>
        <begin position="23"/>
        <end position="120"/>
    </location>
</feature>
<evidence type="ECO:0000256" key="1">
    <source>
        <dbReference type="SAM" id="MobiDB-lite"/>
    </source>
</evidence>
<keyword evidence="4" id="KW-1185">Reference proteome</keyword>
<keyword evidence="2" id="KW-0732">Signal</keyword>
<evidence type="ECO:0000256" key="2">
    <source>
        <dbReference type="SAM" id="SignalP"/>
    </source>
</evidence>
<evidence type="ECO:0000313" key="3">
    <source>
        <dbReference type="EMBL" id="PPE73255.1"/>
    </source>
</evidence>
<dbReference type="OrthoDB" id="7067971at2"/>
<reference evidence="3 4" key="1">
    <citation type="submission" date="2018-02" db="EMBL/GenBank/DDBJ databases">
        <title>Genome sequencing of Solimonas sp. HR-BB.</title>
        <authorList>
            <person name="Lee Y."/>
            <person name="Jeon C.O."/>
        </authorList>
    </citation>
    <scope>NUCLEOTIDE SEQUENCE [LARGE SCALE GENOMIC DNA]</scope>
    <source>
        <strain evidence="3 4">HR-BB</strain>
    </source>
</reference>
<feature type="compositionally biased region" description="Basic and acidic residues" evidence="1">
    <location>
        <begin position="81"/>
        <end position="110"/>
    </location>
</feature>